<feature type="transmembrane region" description="Helical" evidence="7">
    <location>
        <begin position="355"/>
        <end position="380"/>
    </location>
</feature>
<dbReference type="OrthoDB" id="2126698at2759"/>
<feature type="transmembrane region" description="Helical" evidence="7">
    <location>
        <begin position="296"/>
        <end position="313"/>
    </location>
</feature>
<dbReference type="Pfam" id="PF01554">
    <property type="entry name" value="MatE"/>
    <property type="match status" value="2"/>
</dbReference>
<dbReference type="GO" id="GO:1990961">
    <property type="term" value="P:xenobiotic detoxification by transmembrane export across the plasma membrane"/>
    <property type="evidence" value="ECO:0007669"/>
    <property type="project" value="InterPro"/>
</dbReference>
<name>A0A9Q0KI02_9MAGN</name>
<accession>A0A9Q0KI02</accession>
<evidence type="ECO:0000256" key="2">
    <source>
        <dbReference type="ARBA" id="ARBA00010199"/>
    </source>
</evidence>
<organism evidence="8 9">
    <name type="scientific">Protea cynaroides</name>
    <dbReference type="NCBI Taxonomy" id="273540"/>
    <lineage>
        <taxon>Eukaryota</taxon>
        <taxon>Viridiplantae</taxon>
        <taxon>Streptophyta</taxon>
        <taxon>Embryophyta</taxon>
        <taxon>Tracheophyta</taxon>
        <taxon>Spermatophyta</taxon>
        <taxon>Magnoliopsida</taxon>
        <taxon>Proteales</taxon>
        <taxon>Proteaceae</taxon>
        <taxon>Protea</taxon>
    </lineage>
</organism>
<dbReference type="AlphaFoldDB" id="A0A9Q0KI02"/>
<dbReference type="GO" id="GO:0016020">
    <property type="term" value="C:membrane"/>
    <property type="evidence" value="ECO:0007669"/>
    <property type="project" value="UniProtKB-SubCell"/>
</dbReference>
<keyword evidence="5 7" id="KW-0472">Membrane</keyword>
<dbReference type="InterPro" id="IPR002528">
    <property type="entry name" value="MATE_fam"/>
</dbReference>
<evidence type="ECO:0000256" key="6">
    <source>
        <dbReference type="SAM" id="MobiDB-lite"/>
    </source>
</evidence>
<feature type="transmembrane region" description="Helical" evidence="7">
    <location>
        <begin position="232"/>
        <end position="257"/>
    </location>
</feature>
<proteinExistence type="inferred from homology"/>
<feature type="transmembrane region" description="Helical" evidence="7">
    <location>
        <begin position="171"/>
        <end position="192"/>
    </location>
</feature>
<reference evidence="8" key="1">
    <citation type="journal article" date="2023" name="Plant J.">
        <title>The genome of the king protea, Protea cynaroides.</title>
        <authorList>
            <person name="Chang J."/>
            <person name="Duong T.A."/>
            <person name="Schoeman C."/>
            <person name="Ma X."/>
            <person name="Roodt D."/>
            <person name="Barker N."/>
            <person name="Li Z."/>
            <person name="Van de Peer Y."/>
            <person name="Mizrachi E."/>
        </authorList>
    </citation>
    <scope>NUCLEOTIDE SEQUENCE</scope>
    <source>
        <tissue evidence="8">Young leaves</tissue>
    </source>
</reference>
<feature type="transmembrane region" description="Helical" evidence="7">
    <location>
        <begin position="50"/>
        <end position="72"/>
    </location>
</feature>
<evidence type="ECO:0000313" key="9">
    <source>
        <dbReference type="Proteomes" id="UP001141806"/>
    </source>
</evidence>
<dbReference type="PANTHER" id="PTHR11206">
    <property type="entry name" value="MULTIDRUG RESISTANCE PROTEIN"/>
    <property type="match status" value="1"/>
</dbReference>
<sequence>MESVKEGSSRAHQQSTTSPQSSSTTAHHTSNDLESILSDTQLPRLKRLQLALLIELKTLFYLAAPSVAVYMINSLMTVSTRIFCGHLGSLQLAAASLGQSGVQAFSYGLLLGMGSAVETLCGQAFGASNYEMLGVYLQRSTILLMMTGVPLTVIFIFSKQILMLLGQSSSIASTAAVFVYGMIPQIFAYAANFPMQKFLQAQRIVAPSAYISTVTLVVHLSLSWVAVYKIRLGLLGVSLVLSLSWWIMIVAQFLYIIKSERCKNTWTGFSLQAFSGLSGFFKLSAASAVMQCLQSWYFQILVLLAGLLHNPQMALDSLSICTTVTGFLFMISIGLTAAASVRVSNELGAGNPKSAAFSVIIATSLSFIIMVTLAIVVLTLRHYISYAFTDEETVAQAVSDLCPLLAVNLILNGIQPVLSGNVVWDDRWNCNANPNFTMDYV</sequence>
<comment type="caution">
    <text evidence="8">The sequence shown here is derived from an EMBL/GenBank/DDBJ whole genome shotgun (WGS) entry which is preliminary data.</text>
</comment>
<dbReference type="GO" id="GO:0015297">
    <property type="term" value="F:antiporter activity"/>
    <property type="evidence" value="ECO:0007669"/>
    <property type="project" value="InterPro"/>
</dbReference>
<feature type="transmembrane region" description="Helical" evidence="7">
    <location>
        <begin position="142"/>
        <end position="165"/>
    </location>
</feature>
<feature type="region of interest" description="Disordered" evidence="6">
    <location>
        <begin position="1"/>
        <end position="32"/>
    </location>
</feature>
<evidence type="ECO:0008006" key="10">
    <source>
        <dbReference type="Google" id="ProtNLM"/>
    </source>
</evidence>
<dbReference type="InterPro" id="IPR045069">
    <property type="entry name" value="MATE_euk"/>
</dbReference>
<feature type="compositionally biased region" description="Low complexity" evidence="6">
    <location>
        <begin position="11"/>
        <end position="28"/>
    </location>
</feature>
<evidence type="ECO:0000313" key="8">
    <source>
        <dbReference type="EMBL" id="KAJ4970826.1"/>
    </source>
</evidence>
<gene>
    <name evidence="8" type="ORF">NE237_003925</name>
</gene>
<feature type="transmembrane region" description="Helical" evidence="7">
    <location>
        <begin position="204"/>
        <end position="226"/>
    </location>
</feature>
<keyword evidence="4 7" id="KW-1133">Transmembrane helix</keyword>
<protein>
    <recommendedName>
        <fullName evidence="10">Multidrug and toxic compound extrusion protein</fullName>
    </recommendedName>
</protein>
<keyword evidence="9" id="KW-1185">Reference proteome</keyword>
<evidence type="ECO:0000256" key="1">
    <source>
        <dbReference type="ARBA" id="ARBA00004141"/>
    </source>
</evidence>
<feature type="transmembrane region" description="Helical" evidence="7">
    <location>
        <begin position="320"/>
        <end position="343"/>
    </location>
</feature>
<evidence type="ECO:0000256" key="3">
    <source>
        <dbReference type="ARBA" id="ARBA00022692"/>
    </source>
</evidence>
<evidence type="ECO:0000256" key="4">
    <source>
        <dbReference type="ARBA" id="ARBA00022989"/>
    </source>
</evidence>
<dbReference type="EMBL" id="JAMYWD010000005">
    <property type="protein sequence ID" value="KAJ4970826.1"/>
    <property type="molecule type" value="Genomic_DNA"/>
</dbReference>
<dbReference type="Proteomes" id="UP001141806">
    <property type="component" value="Unassembled WGS sequence"/>
</dbReference>
<dbReference type="NCBIfam" id="TIGR00797">
    <property type="entry name" value="matE"/>
    <property type="match status" value="1"/>
</dbReference>
<dbReference type="GO" id="GO:0042910">
    <property type="term" value="F:xenobiotic transmembrane transporter activity"/>
    <property type="evidence" value="ECO:0007669"/>
    <property type="project" value="InterPro"/>
</dbReference>
<comment type="similarity">
    <text evidence="2">Belongs to the multi antimicrobial extrusion (MATE) (TC 2.A.66.1) family.</text>
</comment>
<comment type="subcellular location">
    <subcellularLocation>
        <location evidence="1">Membrane</location>
        <topology evidence="1">Multi-pass membrane protein</topology>
    </subcellularLocation>
</comment>
<dbReference type="CDD" id="cd13132">
    <property type="entry name" value="MATE_eukaryotic"/>
    <property type="match status" value="1"/>
</dbReference>
<evidence type="ECO:0000256" key="5">
    <source>
        <dbReference type="ARBA" id="ARBA00023136"/>
    </source>
</evidence>
<evidence type="ECO:0000256" key="7">
    <source>
        <dbReference type="SAM" id="Phobius"/>
    </source>
</evidence>
<keyword evidence="3 7" id="KW-0812">Transmembrane</keyword>